<dbReference type="Pfam" id="PF21686">
    <property type="entry name" value="LigD_Prim-Pol"/>
    <property type="match status" value="1"/>
</dbReference>
<dbReference type="Gene3D" id="3.90.920.10">
    <property type="entry name" value="DNA primase, PRIM domain"/>
    <property type="match status" value="1"/>
</dbReference>
<comment type="caution">
    <text evidence="3">The sequence shown here is derived from an EMBL/GenBank/DDBJ whole genome shotgun (WGS) entry which is preliminary data.</text>
</comment>
<keyword evidence="3" id="KW-0436">Ligase</keyword>
<dbReference type="PANTHER" id="PTHR42705:SF2">
    <property type="entry name" value="BIFUNCTIONAL NON-HOMOLOGOUS END JOINING PROTEIN LIGD"/>
    <property type="match status" value="1"/>
</dbReference>
<name>A0A3M2IYS9_9CELL</name>
<accession>A0A3M2IYS9</accession>
<dbReference type="EMBL" id="RFFI01000120">
    <property type="protein sequence ID" value="RMI04961.1"/>
    <property type="molecule type" value="Genomic_DNA"/>
</dbReference>
<gene>
    <name evidence="3" type="ORF">EBM89_17055</name>
</gene>
<dbReference type="Proteomes" id="UP000269289">
    <property type="component" value="Unassembled WGS sequence"/>
</dbReference>
<dbReference type="RefSeq" id="WP_122150839.1">
    <property type="nucleotide sequence ID" value="NZ_RFFI01000120.1"/>
</dbReference>
<dbReference type="NCBIfam" id="TIGR02778">
    <property type="entry name" value="ligD_pol"/>
    <property type="match status" value="1"/>
</dbReference>
<proteinExistence type="predicted"/>
<dbReference type="InterPro" id="IPR014145">
    <property type="entry name" value="LigD_pol_dom"/>
</dbReference>
<feature type="domain" description="DNA ligase D polymerase" evidence="2">
    <location>
        <begin position="36"/>
        <end position="298"/>
    </location>
</feature>
<evidence type="ECO:0000313" key="4">
    <source>
        <dbReference type="Proteomes" id="UP000269289"/>
    </source>
</evidence>
<sequence>MTPARPSEPPQTVRVGDRDVRLTHLDRVLYPATGLTKAEAIDYVVRAAPALLPQLAERPVTRIRFPGGVGGETFFEKNTPRGAPSWLRRQQVPTSPGADDEDGEGTVLDLPFLDDVAGLVWATNAGALELHTPQWTVGPRGGVRNPDRLVVDLDPGAPAGLAECARVAHLVADRLRADGLTTVPVTSGSKGMQLYAPLPGRRTAVEVRQYARDLAHELAAAHPHLVVAVMRKEVRGGKVLLDWSQNHPAKTTITPYSLRGRERPTVAAPRWWDEIGPDLEQLSPADVLDRLEADGDPFADGA</sequence>
<evidence type="ECO:0000256" key="1">
    <source>
        <dbReference type="SAM" id="MobiDB-lite"/>
    </source>
</evidence>
<feature type="region of interest" description="Disordered" evidence="1">
    <location>
        <begin position="74"/>
        <end position="106"/>
    </location>
</feature>
<dbReference type="AlphaFoldDB" id="A0A3M2IYS9"/>
<organism evidence="3 4">
    <name type="scientific">Cellulomonas triticagri</name>
    <dbReference type="NCBI Taxonomy" id="2483352"/>
    <lineage>
        <taxon>Bacteria</taxon>
        <taxon>Bacillati</taxon>
        <taxon>Actinomycetota</taxon>
        <taxon>Actinomycetes</taxon>
        <taxon>Micrococcales</taxon>
        <taxon>Cellulomonadaceae</taxon>
        <taxon>Cellulomonas</taxon>
    </lineage>
</organism>
<evidence type="ECO:0000259" key="2">
    <source>
        <dbReference type="Pfam" id="PF21686"/>
    </source>
</evidence>
<reference evidence="3 4" key="1">
    <citation type="submission" date="2018-10" db="EMBL/GenBank/DDBJ databases">
        <title>Isolation, diversity and antifungal activity of actinobacteria from wheat.</title>
        <authorList>
            <person name="Han C."/>
        </authorList>
    </citation>
    <scope>NUCLEOTIDE SEQUENCE [LARGE SCALE GENOMIC DNA]</scope>
    <source>
        <strain evidence="3 4">NEAU-YY56</strain>
    </source>
</reference>
<dbReference type="OrthoDB" id="9802472at2"/>
<protein>
    <submittedName>
        <fullName evidence="3">ATP-dependent DNA ligase</fullName>
    </submittedName>
</protein>
<dbReference type="GO" id="GO:0016874">
    <property type="term" value="F:ligase activity"/>
    <property type="evidence" value="ECO:0007669"/>
    <property type="project" value="UniProtKB-KW"/>
</dbReference>
<dbReference type="InterPro" id="IPR052171">
    <property type="entry name" value="NHEJ_LigD"/>
</dbReference>
<evidence type="ECO:0000313" key="3">
    <source>
        <dbReference type="EMBL" id="RMI04961.1"/>
    </source>
</evidence>
<dbReference type="PANTHER" id="PTHR42705">
    <property type="entry name" value="BIFUNCTIONAL NON-HOMOLOGOUS END JOINING PROTEIN LIGD"/>
    <property type="match status" value="1"/>
</dbReference>
<keyword evidence="4" id="KW-1185">Reference proteome</keyword>